<accession>A0AAN7PLW7</accession>
<keyword evidence="6" id="KW-1185">Reference proteome</keyword>
<dbReference type="Gene3D" id="3.40.50.150">
    <property type="entry name" value="Vaccinia Virus protein VP39"/>
    <property type="match status" value="1"/>
</dbReference>
<keyword evidence="4" id="KW-0949">S-adenosyl-L-methionine</keyword>
<dbReference type="Pfam" id="PF13489">
    <property type="entry name" value="Methyltransf_23"/>
    <property type="match status" value="1"/>
</dbReference>
<evidence type="ECO:0000313" key="5">
    <source>
        <dbReference type="EMBL" id="KAK4883866.1"/>
    </source>
</evidence>
<keyword evidence="3" id="KW-0831">Ubiquinone biosynthesis</keyword>
<keyword evidence="2" id="KW-0808">Transferase</keyword>
<dbReference type="GO" id="GO:0032259">
    <property type="term" value="P:methylation"/>
    <property type="evidence" value="ECO:0007669"/>
    <property type="project" value="UniProtKB-KW"/>
</dbReference>
<dbReference type="PANTHER" id="PTHR43464">
    <property type="entry name" value="METHYLTRANSFERASE"/>
    <property type="match status" value="1"/>
</dbReference>
<dbReference type="EMBL" id="JARPUR010000001">
    <property type="protein sequence ID" value="KAK4883866.1"/>
    <property type="molecule type" value="Genomic_DNA"/>
</dbReference>
<dbReference type="InterPro" id="IPR010233">
    <property type="entry name" value="UbiG_MeTrfase"/>
</dbReference>
<evidence type="ECO:0008006" key="7">
    <source>
        <dbReference type="Google" id="ProtNLM"/>
    </source>
</evidence>
<evidence type="ECO:0000256" key="1">
    <source>
        <dbReference type="ARBA" id="ARBA00022603"/>
    </source>
</evidence>
<comment type="caution">
    <text evidence="5">The sequence shown here is derived from an EMBL/GenBank/DDBJ whole genome shotgun (WGS) entry which is preliminary data.</text>
</comment>
<dbReference type="NCBIfam" id="TIGR01983">
    <property type="entry name" value="UbiG"/>
    <property type="match status" value="1"/>
</dbReference>
<proteinExistence type="predicted"/>
<dbReference type="SUPFAM" id="SSF53335">
    <property type="entry name" value="S-adenosyl-L-methionine-dependent methyltransferases"/>
    <property type="match status" value="1"/>
</dbReference>
<dbReference type="InterPro" id="IPR029063">
    <property type="entry name" value="SAM-dependent_MTases_sf"/>
</dbReference>
<dbReference type="CDD" id="cd02440">
    <property type="entry name" value="AdoMet_MTases"/>
    <property type="match status" value="1"/>
</dbReference>
<evidence type="ECO:0000256" key="4">
    <source>
        <dbReference type="ARBA" id="ARBA00022691"/>
    </source>
</evidence>
<keyword evidence="1" id="KW-0489">Methyltransferase</keyword>
<gene>
    <name evidence="5" type="ORF">RN001_000137</name>
</gene>
<name>A0AAN7PLW7_9COLE</name>
<sequence>MSNLKTTVDQDEYSFFKNLSSDWWNNPKLKVLHNTCTLFGSYICEKIQEKYPDKSLQSLRILEVGCGGGFLTEALARAGCNLVAIDINEDAIQIAKTHSENDPTVPKITYLAEKVEEHCKNNLEKYDVVISNFVLEHVADHDYFIKCCSECVKPGGLLFMSAIAKTFLSRIGTILVLERILRILPVGIHHYDKCITASDAKRIMRSYGFIIIDTKGVFCNLITRTAFFIPTNAFAYIIFAERSAK</sequence>
<dbReference type="GO" id="GO:0061542">
    <property type="term" value="F:3-demethylubiquinol 3-O-methyltransferase activity"/>
    <property type="evidence" value="ECO:0007669"/>
    <property type="project" value="InterPro"/>
</dbReference>
<evidence type="ECO:0000256" key="2">
    <source>
        <dbReference type="ARBA" id="ARBA00022679"/>
    </source>
</evidence>
<dbReference type="Proteomes" id="UP001353858">
    <property type="component" value="Unassembled WGS sequence"/>
</dbReference>
<dbReference type="GO" id="GO:0005739">
    <property type="term" value="C:mitochondrion"/>
    <property type="evidence" value="ECO:0007669"/>
    <property type="project" value="TreeGrafter"/>
</dbReference>
<reference evidence="6" key="1">
    <citation type="submission" date="2023-01" db="EMBL/GenBank/DDBJ databases">
        <title>Key to firefly adult light organ development and bioluminescence: homeobox transcription factors regulate luciferase expression and transportation to peroxisome.</title>
        <authorList>
            <person name="Fu X."/>
        </authorList>
    </citation>
    <scope>NUCLEOTIDE SEQUENCE [LARGE SCALE GENOMIC DNA]</scope>
</reference>
<dbReference type="AlphaFoldDB" id="A0AAN7PLW7"/>
<organism evidence="5 6">
    <name type="scientific">Aquatica leii</name>
    <dbReference type="NCBI Taxonomy" id="1421715"/>
    <lineage>
        <taxon>Eukaryota</taxon>
        <taxon>Metazoa</taxon>
        <taxon>Ecdysozoa</taxon>
        <taxon>Arthropoda</taxon>
        <taxon>Hexapoda</taxon>
        <taxon>Insecta</taxon>
        <taxon>Pterygota</taxon>
        <taxon>Neoptera</taxon>
        <taxon>Endopterygota</taxon>
        <taxon>Coleoptera</taxon>
        <taxon>Polyphaga</taxon>
        <taxon>Elateriformia</taxon>
        <taxon>Elateroidea</taxon>
        <taxon>Lampyridae</taxon>
        <taxon>Luciolinae</taxon>
        <taxon>Aquatica</taxon>
    </lineage>
</organism>
<evidence type="ECO:0000313" key="6">
    <source>
        <dbReference type="Proteomes" id="UP001353858"/>
    </source>
</evidence>
<dbReference type="GO" id="GO:0010420">
    <property type="term" value="F:polyprenyldihydroxybenzoate methyltransferase activity"/>
    <property type="evidence" value="ECO:0007669"/>
    <property type="project" value="InterPro"/>
</dbReference>
<protein>
    <recommendedName>
        <fullName evidence="7">3-demethylubiquinol 3-O-methyltransferase</fullName>
    </recommendedName>
</protein>
<dbReference type="PANTHER" id="PTHR43464:SF19">
    <property type="entry name" value="UBIQUINONE BIOSYNTHESIS O-METHYLTRANSFERASE, MITOCHONDRIAL"/>
    <property type="match status" value="1"/>
</dbReference>
<evidence type="ECO:0000256" key="3">
    <source>
        <dbReference type="ARBA" id="ARBA00022688"/>
    </source>
</evidence>